<evidence type="ECO:0000256" key="2">
    <source>
        <dbReference type="ARBA" id="ARBA00009592"/>
    </source>
</evidence>
<keyword evidence="8" id="KW-0472">Membrane</keyword>
<keyword evidence="12" id="KW-1185">Reference proteome</keyword>
<dbReference type="STRING" id="74649.A0A2P6PKS4"/>
<dbReference type="Gramene" id="PRQ22519">
    <property type="protein sequence ID" value="PRQ22519"/>
    <property type="gene ID" value="RchiOBHm_Chr6g0251181"/>
</dbReference>
<evidence type="ECO:0000256" key="4">
    <source>
        <dbReference type="ARBA" id="ARBA00022614"/>
    </source>
</evidence>
<dbReference type="InterPro" id="IPR032675">
    <property type="entry name" value="LRR_dom_sf"/>
</dbReference>
<evidence type="ECO:0000313" key="11">
    <source>
        <dbReference type="EMBL" id="PRQ22519.1"/>
    </source>
</evidence>
<dbReference type="Pfam" id="PF00560">
    <property type="entry name" value="LRR_1"/>
    <property type="match status" value="2"/>
</dbReference>
<comment type="subcellular location">
    <subcellularLocation>
        <location evidence="1">Cell membrane</location>
        <topology evidence="1">Single-pass type I membrane protein</topology>
    </subcellularLocation>
</comment>
<keyword evidence="6" id="KW-0677">Repeat</keyword>
<keyword evidence="10" id="KW-0325">Glycoprotein</keyword>
<dbReference type="PANTHER" id="PTHR27004">
    <property type="entry name" value="RECEPTOR-LIKE PROTEIN 12 ISOFORM X1"/>
    <property type="match status" value="1"/>
</dbReference>
<keyword evidence="5" id="KW-0812">Transmembrane</keyword>
<evidence type="ECO:0000256" key="9">
    <source>
        <dbReference type="ARBA" id="ARBA00023170"/>
    </source>
</evidence>
<organism evidence="11 12">
    <name type="scientific">Rosa chinensis</name>
    <name type="common">China rose</name>
    <dbReference type="NCBI Taxonomy" id="74649"/>
    <lineage>
        <taxon>Eukaryota</taxon>
        <taxon>Viridiplantae</taxon>
        <taxon>Streptophyta</taxon>
        <taxon>Embryophyta</taxon>
        <taxon>Tracheophyta</taxon>
        <taxon>Spermatophyta</taxon>
        <taxon>Magnoliopsida</taxon>
        <taxon>eudicotyledons</taxon>
        <taxon>Gunneridae</taxon>
        <taxon>Pentapetalae</taxon>
        <taxon>rosids</taxon>
        <taxon>fabids</taxon>
        <taxon>Rosales</taxon>
        <taxon>Rosaceae</taxon>
        <taxon>Rosoideae</taxon>
        <taxon>Rosoideae incertae sedis</taxon>
        <taxon>Rosa</taxon>
    </lineage>
</organism>
<proteinExistence type="inferred from homology"/>
<reference evidence="11 12" key="1">
    <citation type="journal article" date="2018" name="Nat. Genet.">
        <title>The Rosa genome provides new insights in the design of modern roses.</title>
        <authorList>
            <person name="Bendahmane M."/>
        </authorList>
    </citation>
    <scope>NUCLEOTIDE SEQUENCE [LARGE SCALE GENOMIC DNA]</scope>
    <source>
        <strain evidence="12">cv. Old Blush</strain>
    </source>
</reference>
<keyword evidence="4" id="KW-0433">Leucine-rich repeat</keyword>
<keyword evidence="7" id="KW-1133">Transmembrane helix</keyword>
<evidence type="ECO:0000256" key="7">
    <source>
        <dbReference type="ARBA" id="ARBA00022989"/>
    </source>
</evidence>
<dbReference type="Gene3D" id="3.80.10.10">
    <property type="entry name" value="Ribonuclease Inhibitor"/>
    <property type="match status" value="1"/>
</dbReference>
<dbReference type="GO" id="GO:0005886">
    <property type="term" value="C:plasma membrane"/>
    <property type="evidence" value="ECO:0007669"/>
    <property type="project" value="UniProtKB-SubCell"/>
</dbReference>
<evidence type="ECO:0000256" key="5">
    <source>
        <dbReference type="ARBA" id="ARBA00022692"/>
    </source>
</evidence>
<evidence type="ECO:0000256" key="10">
    <source>
        <dbReference type="ARBA" id="ARBA00023180"/>
    </source>
</evidence>
<protein>
    <submittedName>
        <fullName evidence="11">Putative leucine-rich repeat domain, L domain-containing protein</fullName>
    </submittedName>
</protein>
<gene>
    <name evidence="11" type="ORF">RchiOBHm_Chr6g0251181</name>
</gene>
<keyword evidence="9" id="KW-0675">Receptor</keyword>
<keyword evidence="3" id="KW-1003">Cell membrane</keyword>
<sequence length="106" mass="12151">MEANTDSSEPMGDQQFYYHYTFSIMITKKGVERYYEKIQQDMGVIDLSRNKFEGKIPAFIGNLKGLRFLNVSNNILSDSIPSFLGNLILLEALDLSYNDLSREISQ</sequence>
<evidence type="ECO:0000313" key="12">
    <source>
        <dbReference type="Proteomes" id="UP000238479"/>
    </source>
</evidence>
<dbReference type="OMA" id="SEPMGDQ"/>
<dbReference type="PANTHER" id="PTHR27004:SF447">
    <property type="entry name" value="RECEPTOR LIKE PROTEIN 30-LIKE"/>
    <property type="match status" value="1"/>
</dbReference>
<dbReference type="EMBL" id="PDCK01000044">
    <property type="protein sequence ID" value="PRQ22519.1"/>
    <property type="molecule type" value="Genomic_DNA"/>
</dbReference>
<evidence type="ECO:0000256" key="1">
    <source>
        <dbReference type="ARBA" id="ARBA00004251"/>
    </source>
</evidence>
<dbReference type="AlphaFoldDB" id="A0A2P6PKS4"/>
<dbReference type="Proteomes" id="UP000238479">
    <property type="component" value="Chromosome 6"/>
</dbReference>
<evidence type="ECO:0000256" key="3">
    <source>
        <dbReference type="ARBA" id="ARBA00022475"/>
    </source>
</evidence>
<comment type="similarity">
    <text evidence="2">Belongs to the RLP family.</text>
</comment>
<name>A0A2P6PKS4_ROSCH</name>
<evidence type="ECO:0000256" key="8">
    <source>
        <dbReference type="ARBA" id="ARBA00023136"/>
    </source>
</evidence>
<dbReference type="InterPro" id="IPR001611">
    <property type="entry name" value="Leu-rich_rpt"/>
</dbReference>
<dbReference type="SUPFAM" id="SSF52058">
    <property type="entry name" value="L domain-like"/>
    <property type="match status" value="1"/>
</dbReference>
<comment type="caution">
    <text evidence="11">The sequence shown here is derived from an EMBL/GenBank/DDBJ whole genome shotgun (WGS) entry which is preliminary data.</text>
</comment>
<accession>A0A2P6PKS4</accession>
<evidence type="ECO:0000256" key="6">
    <source>
        <dbReference type="ARBA" id="ARBA00022737"/>
    </source>
</evidence>